<protein>
    <submittedName>
        <fullName evidence="1">2342_t:CDS:1</fullName>
    </submittedName>
</protein>
<organism evidence="1 2">
    <name type="scientific">Racocetra persica</name>
    <dbReference type="NCBI Taxonomy" id="160502"/>
    <lineage>
        <taxon>Eukaryota</taxon>
        <taxon>Fungi</taxon>
        <taxon>Fungi incertae sedis</taxon>
        <taxon>Mucoromycota</taxon>
        <taxon>Glomeromycotina</taxon>
        <taxon>Glomeromycetes</taxon>
        <taxon>Diversisporales</taxon>
        <taxon>Gigasporaceae</taxon>
        <taxon>Racocetra</taxon>
    </lineage>
</organism>
<dbReference type="EMBL" id="CAJVQC010004911">
    <property type="protein sequence ID" value="CAG8546760.1"/>
    <property type="molecule type" value="Genomic_DNA"/>
</dbReference>
<accession>A0ACA9LXK6</accession>
<name>A0ACA9LXK6_9GLOM</name>
<dbReference type="Proteomes" id="UP000789920">
    <property type="component" value="Unassembled WGS sequence"/>
</dbReference>
<gene>
    <name evidence="1" type="ORF">RPERSI_LOCUS3788</name>
</gene>
<proteinExistence type="predicted"/>
<evidence type="ECO:0000313" key="2">
    <source>
        <dbReference type="Proteomes" id="UP000789920"/>
    </source>
</evidence>
<keyword evidence="2" id="KW-1185">Reference proteome</keyword>
<sequence length="98" mass="10687">MGELVGTTVIKIMDLSTGQTIYPQPQNHNGQPQRPQNFGTGLNAQNAENSFTGTILNIQQYNDLVGGTVPFARTQRTHGGQISPQSDQFPLGIWANFD</sequence>
<feature type="non-terminal residue" evidence="1">
    <location>
        <position position="98"/>
    </location>
</feature>
<comment type="caution">
    <text evidence="1">The sequence shown here is derived from an EMBL/GenBank/DDBJ whole genome shotgun (WGS) entry which is preliminary data.</text>
</comment>
<evidence type="ECO:0000313" key="1">
    <source>
        <dbReference type="EMBL" id="CAG8546760.1"/>
    </source>
</evidence>
<reference evidence="1" key="1">
    <citation type="submission" date="2021-06" db="EMBL/GenBank/DDBJ databases">
        <authorList>
            <person name="Kallberg Y."/>
            <person name="Tangrot J."/>
            <person name="Rosling A."/>
        </authorList>
    </citation>
    <scope>NUCLEOTIDE SEQUENCE</scope>
    <source>
        <strain evidence="1">MA461A</strain>
    </source>
</reference>